<feature type="non-terminal residue" evidence="9">
    <location>
        <position position="1"/>
    </location>
</feature>
<accession>C1E1B4</accession>
<dbReference type="OMA" id="IMPVMIF"/>
<dbReference type="RefSeq" id="XP_002500884.1">
    <property type="nucleotide sequence ID" value="XM_002500838.1"/>
</dbReference>
<keyword evidence="4 7" id="KW-1133">Transmembrane helix</keyword>
<dbReference type="NCBIfam" id="TIGR03592">
    <property type="entry name" value="yidC_oxa1_cterm"/>
    <property type="match status" value="1"/>
</dbReference>
<dbReference type="Proteomes" id="UP000002009">
    <property type="component" value="Chromosome 3"/>
</dbReference>
<evidence type="ECO:0000313" key="10">
    <source>
        <dbReference type="Proteomes" id="UP000002009"/>
    </source>
</evidence>
<proteinExistence type="inferred from homology"/>
<dbReference type="CDD" id="cd20069">
    <property type="entry name" value="5TM_Oxa1-like"/>
    <property type="match status" value="1"/>
</dbReference>
<evidence type="ECO:0000256" key="6">
    <source>
        <dbReference type="RuleBase" id="RU003945"/>
    </source>
</evidence>
<evidence type="ECO:0000313" key="9">
    <source>
        <dbReference type="EMBL" id="ACO62142.1"/>
    </source>
</evidence>
<dbReference type="EMBL" id="CP001324">
    <property type="protein sequence ID" value="ACO62142.1"/>
    <property type="molecule type" value="Genomic_DNA"/>
</dbReference>
<comment type="subcellular location">
    <subcellularLocation>
        <location evidence="1 6">Membrane</location>
        <topology evidence="1 6">Multi-pass membrane protein</topology>
    </subcellularLocation>
</comment>
<evidence type="ECO:0000259" key="8">
    <source>
        <dbReference type="Pfam" id="PF02096"/>
    </source>
</evidence>
<dbReference type="PANTHER" id="PTHR12428:SF65">
    <property type="entry name" value="CYTOCHROME C OXIDASE ASSEMBLY PROTEIN COX18, MITOCHONDRIAL"/>
    <property type="match status" value="1"/>
</dbReference>
<sequence>HLAHDMEWWAAIMATTAIMRVFVMPFMVMQQRVAARMHIAKPEIEALNARIKGMGGDQQVMAEAQKEIFAIWKKHNCNPAYMMLPIAVQAPLFISFYFAISEMAKGVPSFASGGPDWPLGPISMHDLTAADPTYIMPVLSSATFLATVELGGAGNPETSGAAQQTMMTKWGLRALSVALIPMTAGFSKGVFVYWITTNMFSLGQTLAFKVPLIKKIVAIPEIP</sequence>
<dbReference type="GO" id="GO:0032977">
    <property type="term" value="F:membrane insertase activity"/>
    <property type="evidence" value="ECO:0007669"/>
    <property type="project" value="InterPro"/>
</dbReference>
<protein>
    <submittedName>
        <fullName evidence="9">Cytochrome oxidase biogenesis family</fullName>
    </submittedName>
</protein>
<dbReference type="InterPro" id="IPR028055">
    <property type="entry name" value="YidC/Oxa/ALB_C"/>
</dbReference>
<dbReference type="OrthoDB" id="2148490at2759"/>
<evidence type="ECO:0000256" key="3">
    <source>
        <dbReference type="ARBA" id="ARBA00022692"/>
    </source>
</evidence>
<dbReference type="AlphaFoldDB" id="C1E1B4"/>
<dbReference type="Pfam" id="PF02096">
    <property type="entry name" value="60KD_IMP"/>
    <property type="match status" value="1"/>
</dbReference>
<keyword evidence="3 6" id="KW-0812">Transmembrane</keyword>
<comment type="similarity">
    <text evidence="2">Belongs to the OXA1/ALB3/YidC (TC 2.A.9.2) family.</text>
</comment>
<comment type="similarity">
    <text evidence="6">Belongs to the OXA1/ALB3/YidC family.</text>
</comment>
<keyword evidence="5 7" id="KW-0472">Membrane</keyword>
<feature type="transmembrane region" description="Helical" evidence="7">
    <location>
        <begin position="174"/>
        <end position="195"/>
    </location>
</feature>
<dbReference type="KEGG" id="mis:MICPUN_69262"/>
<feature type="transmembrane region" description="Helical" evidence="7">
    <location>
        <begin position="134"/>
        <end position="153"/>
    </location>
</feature>
<evidence type="ECO:0000256" key="1">
    <source>
        <dbReference type="ARBA" id="ARBA00004141"/>
    </source>
</evidence>
<dbReference type="InterPro" id="IPR001708">
    <property type="entry name" value="YidC/ALB3/OXA1/COX18"/>
</dbReference>
<dbReference type="GO" id="GO:0032979">
    <property type="term" value="P:protein insertion into mitochondrial inner membrane from matrix"/>
    <property type="evidence" value="ECO:0007669"/>
    <property type="project" value="TreeGrafter"/>
</dbReference>
<reference evidence="9 10" key="1">
    <citation type="journal article" date="2009" name="Science">
        <title>Green evolution and dynamic adaptations revealed by genomes of the marine picoeukaryotes Micromonas.</title>
        <authorList>
            <person name="Worden A.Z."/>
            <person name="Lee J.H."/>
            <person name="Mock T."/>
            <person name="Rouze P."/>
            <person name="Simmons M.P."/>
            <person name="Aerts A.L."/>
            <person name="Allen A.E."/>
            <person name="Cuvelier M.L."/>
            <person name="Derelle E."/>
            <person name="Everett M.V."/>
            <person name="Foulon E."/>
            <person name="Grimwood J."/>
            <person name="Gundlach H."/>
            <person name="Henrissat B."/>
            <person name="Napoli C."/>
            <person name="McDonald S.M."/>
            <person name="Parker M.S."/>
            <person name="Rombauts S."/>
            <person name="Salamov A."/>
            <person name="Von Dassow P."/>
            <person name="Badger J.H."/>
            <person name="Coutinho P.M."/>
            <person name="Demir E."/>
            <person name="Dubchak I."/>
            <person name="Gentemann C."/>
            <person name="Eikrem W."/>
            <person name="Gready J.E."/>
            <person name="John U."/>
            <person name="Lanier W."/>
            <person name="Lindquist E.A."/>
            <person name="Lucas S."/>
            <person name="Mayer K.F."/>
            <person name="Moreau H."/>
            <person name="Not F."/>
            <person name="Otillar R."/>
            <person name="Panaud O."/>
            <person name="Pangilinan J."/>
            <person name="Paulsen I."/>
            <person name="Piegu B."/>
            <person name="Poliakov A."/>
            <person name="Robbens S."/>
            <person name="Schmutz J."/>
            <person name="Toulza E."/>
            <person name="Wyss T."/>
            <person name="Zelensky A."/>
            <person name="Zhou K."/>
            <person name="Armbrust E.V."/>
            <person name="Bhattacharya D."/>
            <person name="Goodenough U.W."/>
            <person name="Van de Peer Y."/>
            <person name="Grigoriev I.V."/>
        </authorList>
    </citation>
    <scope>NUCLEOTIDE SEQUENCE [LARGE SCALE GENOMIC DNA]</scope>
    <source>
        <strain evidence="10">RCC299 / NOUM17</strain>
    </source>
</reference>
<feature type="transmembrane region" description="Helical" evidence="7">
    <location>
        <begin position="6"/>
        <end position="28"/>
    </location>
</feature>
<evidence type="ECO:0000256" key="4">
    <source>
        <dbReference type="ARBA" id="ARBA00022989"/>
    </source>
</evidence>
<feature type="domain" description="Membrane insertase YidC/Oxa/ALB C-terminal" evidence="8">
    <location>
        <begin position="8"/>
        <end position="208"/>
    </location>
</feature>
<gene>
    <name evidence="9" type="ORF">MICPUN_69262</name>
</gene>
<dbReference type="GeneID" id="8241641"/>
<feature type="non-terminal residue" evidence="9">
    <location>
        <position position="223"/>
    </location>
</feature>
<dbReference type="GO" id="GO:0005743">
    <property type="term" value="C:mitochondrial inner membrane"/>
    <property type="evidence" value="ECO:0007669"/>
    <property type="project" value="TreeGrafter"/>
</dbReference>
<dbReference type="STRING" id="296587.C1E1B4"/>
<dbReference type="eggNOG" id="KOG1239">
    <property type="taxonomic scope" value="Eukaryota"/>
</dbReference>
<evidence type="ECO:0000256" key="7">
    <source>
        <dbReference type="SAM" id="Phobius"/>
    </source>
</evidence>
<feature type="transmembrane region" description="Helical" evidence="7">
    <location>
        <begin position="80"/>
        <end position="100"/>
    </location>
</feature>
<name>C1E1B4_MICCC</name>
<evidence type="ECO:0000256" key="2">
    <source>
        <dbReference type="ARBA" id="ARBA00010583"/>
    </source>
</evidence>
<dbReference type="InParanoid" id="C1E1B4"/>
<evidence type="ECO:0000256" key="5">
    <source>
        <dbReference type="ARBA" id="ARBA00023136"/>
    </source>
</evidence>
<dbReference type="PANTHER" id="PTHR12428">
    <property type="entry name" value="OXA1"/>
    <property type="match status" value="1"/>
</dbReference>
<organism evidence="9 10">
    <name type="scientific">Micromonas commoda (strain RCC299 / NOUM17 / CCMP2709)</name>
    <name type="common">Picoplanktonic green alga</name>
    <dbReference type="NCBI Taxonomy" id="296587"/>
    <lineage>
        <taxon>Eukaryota</taxon>
        <taxon>Viridiplantae</taxon>
        <taxon>Chlorophyta</taxon>
        <taxon>Mamiellophyceae</taxon>
        <taxon>Mamiellales</taxon>
        <taxon>Mamiellaceae</taxon>
        <taxon>Micromonas</taxon>
    </lineage>
</organism>
<keyword evidence="10" id="KW-1185">Reference proteome</keyword>